<evidence type="ECO:0000256" key="7">
    <source>
        <dbReference type="ARBA" id="ARBA00023141"/>
    </source>
</evidence>
<dbReference type="Pfam" id="PF00275">
    <property type="entry name" value="EPSP_synthase"/>
    <property type="match status" value="1"/>
</dbReference>
<feature type="binding site" evidence="9">
    <location>
        <position position="321"/>
    </location>
    <ligand>
        <name>3-phosphoshikimate</name>
        <dbReference type="ChEBI" id="CHEBI:145989"/>
    </ligand>
</feature>
<dbReference type="FunFam" id="3.65.10.10:FF:000006">
    <property type="entry name" value="3-phosphoshikimate 1-carboxyvinyltransferase"/>
    <property type="match status" value="1"/>
</dbReference>
<dbReference type="NCBIfam" id="TIGR01356">
    <property type="entry name" value="aroA"/>
    <property type="match status" value="1"/>
</dbReference>
<feature type="domain" description="Enolpyruvate transferase" evidence="10">
    <location>
        <begin position="13"/>
        <end position="427"/>
    </location>
</feature>
<keyword evidence="7 9" id="KW-0057">Aromatic amino acid biosynthesis</keyword>
<dbReference type="InterPro" id="IPR001986">
    <property type="entry name" value="Enolpyruvate_Tfrase_dom"/>
</dbReference>
<dbReference type="HAMAP" id="MF_00210">
    <property type="entry name" value="EPSP_synth"/>
    <property type="match status" value="1"/>
</dbReference>
<dbReference type="GO" id="GO:0009423">
    <property type="term" value="P:chorismate biosynthetic process"/>
    <property type="evidence" value="ECO:0007669"/>
    <property type="project" value="UniProtKB-UniRule"/>
</dbReference>
<dbReference type="GO" id="GO:0005737">
    <property type="term" value="C:cytoplasm"/>
    <property type="evidence" value="ECO:0007669"/>
    <property type="project" value="UniProtKB-SubCell"/>
</dbReference>
<feature type="binding site" evidence="9">
    <location>
        <position position="394"/>
    </location>
    <ligand>
        <name>phosphoenolpyruvate</name>
        <dbReference type="ChEBI" id="CHEBI:58702"/>
    </ligand>
</feature>
<comment type="catalytic activity">
    <reaction evidence="8">
        <text>3-phosphoshikimate + phosphoenolpyruvate = 5-O-(1-carboxyvinyl)-3-phosphoshikimate + phosphate</text>
        <dbReference type="Rhea" id="RHEA:21256"/>
        <dbReference type="ChEBI" id="CHEBI:43474"/>
        <dbReference type="ChEBI" id="CHEBI:57701"/>
        <dbReference type="ChEBI" id="CHEBI:58702"/>
        <dbReference type="ChEBI" id="CHEBI:145989"/>
        <dbReference type="EC" id="2.5.1.19"/>
    </reaction>
    <physiologicalReaction direction="left-to-right" evidence="8">
        <dbReference type="Rhea" id="RHEA:21257"/>
    </physiologicalReaction>
</comment>
<feature type="binding site" evidence="9">
    <location>
        <position position="348"/>
    </location>
    <ligand>
        <name>3-phosphoshikimate</name>
        <dbReference type="ChEBI" id="CHEBI:145989"/>
    </ligand>
</feature>
<evidence type="ECO:0000256" key="2">
    <source>
        <dbReference type="ARBA" id="ARBA00004811"/>
    </source>
</evidence>
<feature type="binding site" evidence="9">
    <location>
        <position position="33"/>
    </location>
    <ligand>
        <name>3-phosphoshikimate</name>
        <dbReference type="ChEBI" id="CHEBI:145989"/>
    </ligand>
</feature>
<dbReference type="PANTHER" id="PTHR21090">
    <property type="entry name" value="AROM/DEHYDROQUINATE SYNTHASE"/>
    <property type="match status" value="1"/>
</dbReference>
<dbReference type="InterPro" id="IPR013792">
    <property type="entry name" value="RNA3'P_cycl/enolpyr_Trfase_a/b"/>
</dbReference>
<evidence type="ECO:0000256" key="5">
    <source>
        <dbReference type="ARBA" id="ARBA00022605"/>
    </source>
</evidence>
<accession>A0A098B1U0</accession>
<comment type="caution">
    <text evidence="9">Lacks conserved residue(s) required for the propagation of feature annotation.</text>
</comment>
<dbReference type="FunFam" id="3.65.10.10:FF:000005">
    <property type="entry name" value="3-phosphoshikimate 1-carboxyvinyltransferase"/>
    <property type="match status" value="1"/>
</dbReference>
<dbReference type="InterPro" id="IPR006264">
    <property type="entry name" value="EPSP_synthase"/>
</dbReference>
<feature type="binding site" evidence="9">
    <location>
        <position position="175"/>
    </location>
    <ligand>
        <name>phosphoenolpyruvate</name>
        <dbReference type="ChEBI" id="CHEBI:58702"/>
    </ligand>
</feature>
<evidence type="ECO:0000256" key="4">
    <source>
        <dbReference type="ARBA" id="ARBA00022490"/>
    </source>
</evidence>
<sequence>MQINNESKGIRINPMGRIQGEIEVPGDKSISHRAALFGGMAQGETHITNFLLGQDCLSTLACLKTLGVEWERRDAEVWIRGRGFENWHEPQDILDVGNSGTTMRLMLGVLAGCPFSATLTGDSSIRSRPMARVTLPLQEMGARILGRQEGKYAPLTIQGGFLQGIQFRSPVASAQVKSAILLAGLRAKGETMVTEPCLSRDHTERMLRGFGVDLKSEGCTAKVRGGAALSGQEVAVPGDISSAAFFLVLGTLIPQGELLIKNVGMNPTRTGILDALWQMGADIQVEEEREECGEPRANLRVRPAQLHGIEIQGEMIPKLIDEVPVLAVAASLAQGETVIRDAAELRVKETDRIQTVVQGLQALGANARELPDGLRIQGAKSLRGGVAHSHGDHRLAMAWVVAGLLAEEGISLQGIEAAEVSFPNFLELIHEIAES</sequence>
<evidence type="ECO:0000256" key="8">
    <source>
        <dbReference type="ARBA" id="ARBA00044633"/>
    </source>
</evidence>
<dbReference type="AlphaFoldDB" id="A0A098B1U0"/>
<dbReference type="GO" id="GO:0008652">
    <property type="term" value="P:amino acid biosynthetic process"/>
    <property type="evidence" value="ECO:0007669"/>
    <property type="project" value="UniProtKB-KW"/>
</dbReference>
<feature type="binding site" evidence="9">
    <location>
        <position position="173"/>
    </location>
    <ligand>
        <name>3-phosphoshikimate</name>
        <dbReference type="ChEBI" id="CHEBI:145989"/>
    </ligand>
</feature>
<evidence type="ECO:0000313" key="11">
    <source>
        <dbReference type="EMBL" id="CDX02332.1"/>
    </source>
</evidence>
<dbReference type="PATRIC" id="fig|49338.4.peg.2628"/>
<feature type="binding site" evidence="9">
    <location>
        <position position="128"/>
    </location>
    <ligand>
        <name>phosphoenolpyruvate</name>
        <dbReference type="ChEBI" id="CHEBI:58702"/>
    </ligand>
</feature>
<comment type="subunit">
    <text evidence="9">Monomer.</text>
</comment>
<keyword evidence="6 9" id="KW-0808">Transferase</keyword>
<dbReference type="PROSITE" id="PS00885">
    <property type="entry name" value="EPSP_SYNTHASE_2"/>
    <property type="match status" value="1"/>
</dbReference>
<feature type="binding site" evidence="9">
    <location>
        <position position="352"/>
    </location>
    <ligand>
        <name>phosphoenolpyruvate</name>
        <dbReference type="ChEBI" id="CHEBI:58702"/>
    </ligand>
</feature>
<evidence type="ECO:0000256" key="1">
    <source>
        <dbReference type="ARBA" id="ARBA00002174"/>
    </source>
</evidence>
<proteinExistence type="inferred from homology"/>
<dbReference type="CDD" id="cd01556">
    <property type="entry name" value="EPSP_synthase"/>
    <property type="match status" value="1"/>
</dbReference>
<gene>
    <name evidence="9" type="primary">aroA</name>
    <name evidence="11" type="ORF">DPCES_2445</name>
</gene>
<dbReference type="EMBL" id="LK996017">
    <property type="protein sequence ID" value="CDX02332.1"/>
    <property type="molecule type" value="Genomic_DNA"/>
</dbReference>
<dbReference type="SUPFAM" id="SSF55205">
    <property type="entry name" value="EPT/RTPC-like"/>
    <property type="match status" value="1"/>
</dbReference>
<dbReference type="UniPathway" id="UPA00053">
    <property type="reaction ID" value="UER00089"/>
</dbReference>
<dbReference type="RefSeq" id="WP_208925695.1">
    <property type="nucleotide sequence ID" value="NZ_LK996017.1"/>
</dbReference>
<dbReference type="InterPro" id="IPR036968">
    <property type="entry name" value="Enolpyruvate_Tfrase_sf"/>
</dbReference>
<evidence type="ECO:0000259" key="10">
    <source>
        <dbReference type="Pfam" id="PF00275"/>
    </source>
</evidence>
<comment type="subcellular location">
    <subcellularLocation>
        <location evidence="9">Cytoplasm</location>
    </subcellularLocation>
</comment>
<dbReference type="InterPro" id="IPR023193">
    <property type="entry name" value="EPSP_synthase_CS"/>
</dbReference>
<evidence type="ECO:0000256" key="6">
    <source>
        <dbReference type="ARBA" id="ARBA00022679"/>
    </source>
</evidence>
<feature type="binding site" evidence="9">
    <location>
        <position position="100"/>
    </location>
    <ligand>
        <name>phosphoenolpyruvate</name>
        <dbReference type="ChEBI" id="CHEBI:58702"/>
    </ligand>
</feature>
<evidence type="ECO:0000256" key="9">
    <source>
        <dbReference type="HAMAP-Rule" id="MF_00210"/>
    </source>
</evidence>
<comment type="function">
    <text evidence="1 9">Catalyzes the transfer of the enolpyruvyl moiety of phosphoenolpyruvate (PEP) to the 5-hydroxyl of shikimate-3-phosphate (S3P) to produce enolpyruvyl shikimate-3-phosphate and inorganic phosphate.</text>
</comment>
<dbReference type="Gene3D" id="3.65.10.10">
    <property type="entry name" value="Enolpyruvate transferase domain"/>
    <property type="match status" value="2"/>
</dbReference>
<feature type="binding site" evidence="9">
    <location>
        <position position="175"/>
    </location>
    <ligand>
        <name>3-phosphoshikimate</name>
        <dbReference type="ChEBI" id="CHEBI:145989"/>
    </ligand>
</feature>
<protein>
    <recommendedName>
        <fullName evidence="9">3-phosphoshikimate 1-carboxyvinyltransferase</fullName>
        <ecNumber evidence="9">2.5.1.19</ecNumber>
    </recommendedName>
    <alternativeName>
        <fullName evidence="9">5-enolpyruvylshikimate-3-phosphate synthase</fullName>
        <shortName evidence="9">EPSP synthase</shortName>
        <shortName evidence="9">EPSPS</shortName>
    </alternativeName>
</protein>
<evidence type="ECO:0000256" key="3">
    <source>
        <dbReference type="ARBA" id="ARBA00009948"/>
    </source>
</evidence>
<name>A0A098B1U0_DESHA</name>
<feature type="binding site" evidence="9">
    <location>
        <position position="29"/>
    </location>
    <ligand>
        <name>3-phosphoshikimate</name>
        <dbReference type="ChEBI" id="CHEBI:145989"/>
    </ligand>
</feature>
<reference evidence="11" key="1">
    <citation type="submission" date="2014-07" db="EMBL/GenBank/DDBJ databases">
        <authorList>
            <person name="Hornung V.Bastian."/>
        </authorList>
    </citation>
    <scope>NUCLEOTIDE SEQUENCE</scope>
    <source>
        <strain evidence="11">PCE-S</strain>
    </source>
</reference>
<dbReference type="GO" id="GO:0009073">
    <property type="term" value="P:aromatic amino acid family biosynthetic process"/>
    <property type="evidence" value="ECO:0007669"/>
    <property type="project" value="UniProtKB-KW"/>
</dbReference>
<dbReference type="PROSITE" id="PS00104">
    <property type="entry name" value="EPSP_SYNTHASE_1"/>
    <property type="match status" value="1"/>
</dbReference>
<feature type="binding site" evidence="9">
    <location>
        <position position="28"/>
    </location>
    <ligand>
        <name>phosphoenolpyruvate</name>
        <dbReference type="ChEBI" id="CHEBI:58702"/>
    </ligand>
</feature>
<dbReference type="GO" id="GO:0003866">
    <property type="term" value="F:3-phosphoshikimate 1-carboxyvinyltransferase activity"/>
    <property type="evidence" value="ECO:0007669"/>
    <property type="project" value="UniProtKB-UniRule"/>
</dbReference>
<comment type="pathway">
    <text evidence="2 9">Metabolic intermediate biosynthesis; chorismate biosynthesis; chorismate from D-erythrose 4-phosphate and phosphoenolpyruvate: step 6/7.</text>
</comment>
<organism evidence="11">
    <name type="scientific">Desulfitobacterium hafniense</name>
    <name type="common">Desulfitobacterium frappieri</name>
    <dbReference type="NCBI Taxonomy" id="49338"/>
    <lineage>
        <taxon>Bacteria</taxon>
        <taxon>Bacillati</taxon>
        <taxon>Bacillota</taxon>
        <taxon>Clostridia</taxon>
        <taxon>Eubacteriales</taxon>
        <taxon>Desulfitobacteriaceae</taxon>
        <taxon>Desulfitobacterium</taxon>
    </lineage>
</organism>
<feature type="active site" description="Proton acceptor" evidence="9">
    <location>
        <position position="321"/>
    </location>
</feature>
<dbReference type="PANTHER" id="PTHR21090:SF5">
    <property type="entry name" value="PENTAFUNCTIONAL AROM POLYPEPTIDE"/>
    <property type="match status" value="1"/>
</dbReference>
<dbReference type="PIRSF" id="PIRSF000505">
    <property type="entry name" value="EPSPS"/>
    <property type="match status" value="1"/>
</dbReference>
<feature type="binding site" evidence="9">
    <location>
        <position position="28"/>
    </location>
    <ligand>
        <name>3-phosphoshikimate</name>
        <dbReference type="ChEBI" id="CHEBI:145989"/>
    </ligand>
</feature>
<keyword evidence="5 9" id="KW-0028">Amino-acid biosynthesis</keyword>
<keyword evidence="4 9" id="KW-0963">Cytoplasm</keyword>
<dbReference type="EC" id="2.5.1.19" evidence="9"/>
<comment type="similarity">
    <text evidence="3 9">Belongs to the EPSP synthase family.</text>
</comment>